<keyword evidence="10" id="KW-0921">Nickel transport</keyword>
<feature type="region of interest" description="Disordered" evidence="14">
    <location>
        <begin position="175"/>
        <end position="209"/>
    </location>
</feature>
<feature type="compositionally biased region" description="Low complexity" evidence="14">
    <location>
        <begin position="339"/>
        <end position="354"/>
    </location>
</feature>
<feature type="transmembrane region" description="Helical" evidence="13">
    <location>
        <begin position="227"/>
        <end position="249"/>
    </location>
</feature>
<keyword evidence="4 13" id="KW-0813">Transport</keyword>
<keyword evidence="9" id="KW-0406">Ion transport</keyword>
<dbReference type="InterPro" id="IPR011541">
    <property type="entry name" value="Ni/Co_transpt_high_affinity"/>
</dbReference>
<evidence type="ECO:0000256" key="13">
    <source>
        <dbReference type="RuleBase" id="RU362101"/>
    </source>
</evidence>
<keyword evidence="11 13" id="KW-0472">Membrane</keyword>
<evidence type="ECO:0000256" key="7">
    <source>
        <dbReference type="ARBA" id="ARBA00022692"/>
    </source>
</evidence>
<sequence>MPVTFKRLLWLAGALLLTLLAWQLVLQEALQSLSFQLVAWQRDFHRALTLAISEFSGTPSSTAWWGLLGISFGYGVFHAAGPGHGKAVLATYLVTQGGARRRALGLSFAASLLQGLVAIALVVVLVHGLGWLTRQAMGSVVWVEQASFIMVALLGLWLCLRAVRQLRRRPALAGHAHASAVQGRDPGHAHGEGHQHHDHHHGHQHGHDCCGGQHHVDPAQAADWRTALATVVAIGIRPCSGAVLLLGAATLLGHFLVGVAAVLVMSLGTALTVSALALASVYARDWAERRLARQERAARAGRLLHWASLAGGIAILALGVSLSVTGASQPSGVPLLGDPASRGAPAASPSSEGAPPRHPLGG</sequence>
<evidence type="ECO:0000256" key="2">
    <source>
        <dbReference type="ARBA" id="ARBA00004651"/>
    </source>
</evidence>
<evidence type="ECO:0000313" key="16">
    <source>
        <dbReference type="Proteomes" id="UP001252270"/>
    </source>
</evidence>
<evidence type="ECO:0000256" key="6">
    <source>
        <dbReference type="ARBA" id="ARBA00022596"/>
    </source>
</evidence>
<evidence type="ECO:0000256" key="12">
    <source>
        <dbReference type="ARBA" id="ARBA00023285"/>
    </source>
</evidence>
<evidence type="ECO:0000256" key="9">
    <source>
        <dbReference type="ARBA" id="ARBA00023065"/>
    </source>
</evidence>
<dbReference type="InterPro" id="IPR051224">
    <property type="entry name" value="NiCoT_RcnA"/>
</dbReference>
<feature type="transmembrane region" description="Helical" evidence="13">
    <location>
        <begin position="103"/>
        <end position="127"/>
    </location>
</feature>
<comment type="subcellular location">
    <subcellularLocation>
        <location evidence="2 13">Cell membrane</location>
        <topology evidence="2 13">Multi-pass membrane protein</topology>
    </subcellularLocation>
</comment>
<evidence type="ECO:0000256" key="10">
    <source>
        <dbReference type="ARBA" id="ARBA00023112"/>
    </source>
</evidence>
<feature type="compositionally biased region" description="Basic and acidic residues" evidence="14">
    <location>
        <begin position="185"/>
        <end position="195"/>
    </location>
</feature>
<comment type="similarity">
    <text evidence="13">Belongs to the NiCoT transporter (TC 2.A.52) family.</text>
</comment>
<evidence type="ECO:0000256" key="8">
    <source>
        <dbReference type="ARBA" id="ARBA00022989"/>
    </source>
</evidence>
<dbReference type="EMBL" id="JARWAL010000008">
    <property type="protein sequence ID" value="MDR5893195.1"/>
    <property type="molecule type" value="Genomic_DNA"/>
</dbReference>
<dbReference type="PANTHER" id="PTHR40659:SF1">
    <property type="entry name" value="NICKEL_COBALT EFFLUX SYSTEM RCNA"/>
    <property type="match status" value="1"/>
</dbReference>
<keyword evidence="7 13" id="KW-0812">Transmembrane</keyword>
<dbReference type="PANTHER" id="PTHR40659">
    <property type="entry name" value="NICKEL/COBALT EFFLUX SYSTEM RCNA"/>
    <property type="match status" value="1"/>
</dbReference>
<dbReference type="RefSeq" id="WP_309636833.1">
    <property type="nucleotide sequence ID" value="NZ_JARWAL010000008.1"/>
</dbReference>
<feature type="transmembrane region" description="Helical" evidence="13">
    <location>
        <begin position="303"/>
        <end position="324"/>
    </location>
</feature>
<accession>A0ABU1GMD8</accession>
<evidence type="ECO:0000256" key="5">
    <source>
        <dbReference type="ARBA" id="ARBA00022475"/>
    </source>
</evidence>
<gene>
    <name evidence="15" type="ORF">QC820_10250</name>
</gene>
<keyword evidence="8 13" id="KW-1133">Transmembrane helix</keyword>
<evidence type="ECO:0000256" key="1">
    <source>
        <dbReference type="ARBA" id="ARBA00002510"/>
    </source>
</evidence>
<comment type="function">
    <text evidence="1">Efflux system for nickel and cobalt.</text>
</comment>
<dbReference type="Pfam" id="PF03824">
    <property type="entry name" value="NicO"/>
    <property type="match status" value="1"/>
</dbReference>
<evidence type="ECO:0000256" key="4">
    <source>
        <dbReference type="ARBA" id="ARBA00022448"/>
    </source>
</evidence>
<organism evidence="15 16">
    <name type="scientific">Halomonas mongoliensis</name>
    <dbReference type="NCBI Taxonomy" id="321265"/>
    <lineage>
        <taxon>Bacteria</taxon>
        <taxon>Pseudomonadati</taxon>
        <taxon>Pseudomonadota</taxon>
        <taxon>Gammaproteobacteria</taxon>
        <taxon>Oceanospirillales</taxon>
        <taxon>Halomonadaceae</taxon>
        <taxon>Halomonas</taxon>
    </lineage>
</organism>
<evidence type="ECO:0000256" key="11">
    <source>
        <dbReference type="ARBA" id="ARBA00023136"/>
    </source>
</evidence>
<keyword evidence="3" id="KW-0171">Cobalt transport</keyword>
<proteinExistence type="inferred from homology"/>
<feature type="transmembrane region" description="Helical" evidence="13">
    <location>
        <begin position="139"/>
        <end position="160"/>
    </location>
</feature>
<evidence type="ECO:0000313" key="15">
    <source>
        <dbReference type="EMBL" id="MDR5893195.1"/>
    </source>
</evidence>
<keyword evidence="12" id="KW-0170">Cobalt</keyword>
<dbReference type="Proteomes" id="UP001252270">
    <property type="component" value="Unassembled WGS sequence"/>
</dbReference>
<feature type="transmembrane region" description="Helical" evidence="13">
    <location>
        <begin position="63"/>
        <end position="82"/>
    </location>
</feature>
<keyword evidence="5" id="KW-1003">Cell membrane</keyword>
<evidence type="ECO:0000256" key="3">
    <source>
        <dbReference type="ARBA" id="ARBA00022426"/>
    </source>
</evidence>
<reference evidence="15 16" key="1">
    <citation type="submission" date="2023-04" db="EMBL/GenBank/DDBJ databases">
        <title>A long-awaited taxogenomic arrangement of the family Halomonadaceae.</title>
        <authorList>
            <person name="De La Haba R."/>
            <person name="Chuvochina M."/>
            <person name="Wittouck S."/>
            <person name="Arahal D.R."/>
            <person name="Sanchez-Porro C."/>
            <person name="Hugenholtz P."/>
            <person name="Ventosa A."/>
        </authorList>
    </citation>
    <scope>NUCLEOTIDE SEQUENCE [LARGE SCALE GENOMIC DNA]</scope>
    <source>
        <strain evidence="15 16">DSM 17332</strain>
    </source>
</reference>
<comment type="caution">
    <text evidence="15">The sequence shown here is derived from an EMBL/GenBank/DDBJ whole genome shotgun (WGS) entry which is preliminary data.</text>
</comment>
<feature type="transmembrane region" description="Helical" evidence="13">
    <location>
        <begin position="255"/>
        <end position="282"/>
    </location>
</feature>
<evidence type="ECO:0000256" key="14">
    <source>
        <dbReference type="SAM" id="MobiDB-lite"/>
    </source>
</evidence>
<keyword evidence="6" id="KW-0533">Nickel</keyword>
<keyword evidence="16" id="KW-1185">Reference proteome</keyword>
<feature type="region of interest" description="Disordered" evidence="14">
    <location>
        <begin position="333"/>
        <end position="362"/>
    </location>
</feature>
<name>A0ABU1GMD8_9GAMM</name>
<protein>
    <recommendedName>
        <fullName evidence="13">Nickel/cobalt efflux system</fullName>
    </recommendedName>
</protein>